<dbReference type="RefSeq" id="WP_377545896.1">
    <property type="nucleotide sequence ID" value="NZ_JBHSBN010000008.1"/>
</dbReference>
<name>A0ABV8KMI2_9ACTN</name>
<accession>A0ABV8KMI2</accession>
<dbReference type="EMBL" id="JBHSBN010000008">
    <property type="protein sequence ID" value="MFC4107236.1"/>
    <property type="molecule type" value="Genomic_DNA"/>
</dbReference>
<proteinExistence type="predicted"/>
<reference evidence="2" key="1">
    <citation type="journal article" date="2019" name="Int. J. Syst. Evol. Microbiol.">
        <title>The Global Catalogue of Microorganisms (GCM) 10K type strain sequencing project: providing services to taxonomists for standard genome sequencing and annotation.</title>
        <authorList>
            <consortium name="The Broad Institute Genomics Platform"/>
            <consortium name="The Broad Institute Genome Sequencing Center for Infectious Disease"/>
            <person name="Wu L."/>
            <person name="Ma J."/>
        </authorList>
    </citation>
    <scope>NUCLEOTIDE SEQUENCE [LARGE SCALE GENOMIC DNA]</scope>
    <source>
        <strain evidence="2">2902at01</strain>
    </source>
</reference>
<organism evidence="1 2">
    <name type="scientific">Micromonospora zhanjiangensis</name>
    <dbReference type="NCBI Taxonomy" id="1522057"/>
    <lineage>
        <taxon>Bacteria</taxon>
        <taxon>Bacillati</taxon>
        <taxon>Actinomycetota</taxon>
        <taxon>Actinomycetes</taxon>
        <taxon>Micromonosporales</taxon>
        <taxon>Micromonosporaceae</taxon>
        <taxon>Micromonospora</taxon>
    </lineage>
</organism>
<evidence type="ECO:0000313" key="1">
    <source>
        <dbReference type="EMBL" id="MFC4107236.1"/>
    </source>
</evidence>
<keyword evidence="2" id="KW-1185">Reference proteome</keyword>
<dbReference type="Proteomes" id="UP001595868">
    <property type="component" value="Unassembled WGS sequence"/>
</dbReference>
<gene>
    <name evidence="1" type="ORF">ACFOX0_15040</name>
</gene>
<evidence type="ECO:0000313" key="2">
    <source>
        <dbReference type="Proteomes" id="UP001595868"/>
    </source>
</evidence>
<protein>
    <submittedName>
        <fullName evidence="1">Uncharacterized protein</fullName>
    </submittedName>
</protein>
<sequence length="68" mass="7632">MSRREDRIRGEPGPFMKAYGLVAAGNGSDPNDRSYSRELEAAIKRMRPEDLDRLLRDEDVDGVQLAAP</sequence>
<comment type="caution">
    <text evidence="1">The sequence shown here is derived from an EMBL/GenBank/DDBJ whole genome shotgun (WGS) entry which is preliminary data.</text>
</comment>